<evidence type="ECO:0000313" key="1">
    <source>
        <dbReference type="EMBL" id="PTB44651.1"/>
    </source>
</evidence>
<dbReference type="AlphaFoldDB" id="A0A2T3ZIL2"/>
<evidence type="ECO:0000313" key="2">
    <source>
        <dbReference type="Proteomes" id="UP000240493"/>
    </source>
</evidence>
<dbReference type="EMBL" id="KZ679258">
    <property type="protein sequence ID" value="PTB44651.1"/>
    <property type="molecule type" value="Genomic_DNA"/>
</dbReference>
<accession>A0A2T3ZIL2</accession>
<reference evidence="1 2" key="1">
    <citation type="submission" date="2016-07" db="EMBL/GenBank/DDBJ databases">
        <title>Multiple horizontal gene transfer events from other fungi enriched the ability of initially mycotrophic Trichoderma (Ascomycota) to feed on dead plant biomass.</title>
        <authorList>
            <consortium name="DOE Joint Genome Institute"/>
            <person name="Aerts A."/>
            <person name="Atanasova L."/>
            <person name="Chenthamara K."/>
            <person name="Zhang J."/>
            <person name="Grujic M."/>
            <person name="Henrissat B."/>
            <person name="Kuo A."/>
            <person name="Salamov A."/>
            <person name="Lipzen A."/>
            <person name="Labutti K."/>
            <person name="Barry K."/>
            <person name="Miao Y."/>
            <person name="Rahimi M.J."/>
            <person name="Shen Q."/>
            <person name="Grigoriev I.V."/>
            <person name="Kubicek C.P."/>
            <person name="Druzhinina I.S."/>
        </authorList>
    </citation>
    <scope>NUCLEOTIDE SEQUENCE [LARGE SCALE GENOMIC DNA]</scope>
    <source>
        <strain evidence="1 2">CBS 433.97</strain>
    </source>
</reference>
<sequence>MYRVHRVRYIVMCMHMDMRCSAPPSCRPTTHPATPNCGSLRALNQHCIATSPLCSWTCLSTNRRAVLKLRPQCDRRGRAVETSALAVAVATALASYLSF</sequence>
<keyword evidence="2" id="KW-1185">Reference proteome</keyword>
<protein>
    <submittedName>
        <fullName evidence="1">Uncharacterized protein</fullName>
    </submittedName>
</protein>
<dbReference type="Proteomes" id="UP000240493">
    <property type="component" value="Unassembled WGS sequence"/>
</dbReference>
<gene>
    <name evidence="1" type="ORF">M441DRAFT_353078</name>
</gene>
<proteinExistence type="predicted"/>
<organism evidence="1 2">
    <name type="scientific">Trichoderma asperellum (strain ATCC 204424 / CBS 433.97 / NBRC 101777)</name>
    <dbReference type="NCBI Taxonomy" id="1042311"/>
    <lineage>
        <taxon>Eukaryota</taxon>
        <taxon>Fungi</taxon>
        <taxon>Dikarya</taxon>
        <taxon>Ascomycota</taxon>
        <taxon>Pezizomycotina</taxon>
        <taxon>Sordariomycetes</taxon>
        <taxon>Hypocreomycetidae</taxon>
        <taxon>Hypocreales</taxon>
        <taxon>Hypocreaceae</taxon>
        <taxon>Trichoderma</taxon>
    </lineage>
</organism>
<name>A0A2T3ZIL2_TRIA4</name>